<keyword evidence="2" id="KW-1185">Reference proteome</keyword>
<dbReference type="EMBL" id="CAJPWZ010000003">
    <property type="protein sequence ID" value="CAG2184369.1"/>
    <property type="molecule type" value="Genomic_DNA"/>
</dbReference>
<organism evidence="1 2">
    <name type="scientific">Mytilus edulis</name>
    <name type="common">Blue mussel</name>
    <dbReference type="NCBI Taxonomy" id="6550"/>
    <lineage>
        <taxon>Eukaryota</taxon>
        <taxon>Metazoa</taxon>
        <taxon>Spiralia</taxon>
        <taxon>Lophotrochozoa</taxon>
        <taxon>Mollusca</taxon>
        <taxon>Bivalvia</taxon>
        <taxon>Autobranchia</taxon>
        <taxon>Pteriomorphia</taxon>
        <taxon>Mytilida</taxon>
        <taxon>Mytiloidea</taxon>
        <taxon>Mytilidae</taxon>
        <taxon>Mytilinae</taxon>
        <taxon>Mytilus</taxon>
    </lineage>
</organism>
<protein>
    <submittedName>
        <fullName evidence="1">Uncharacterized protein</fullName>
    </submittedName>
</protein>
<gene>
    <name evidence="1" type="ORF">MEDL_30</name>
</gene>
<reference evidence="1" key="1">
    <citation type="submission" date="2021-03" db="EMBL/GenBank/DDBJ databases">
        <authorList>
            <person name="Bekaert M."/>
        </authorList>
    </citation>
    <scope>NUCLEOTIDE SEQUENCE</scope>
</reference>
<sequence>MAETQPEMDHIEVLDHISIIKVEKCMAETQPEMAHIEVLDHTPSTISNDFVEEKQFILVELGPPIELESTAEIVNTAEPSIEIQEEIILPQVLEDIDIPEIFEDSEMQRLFRTEEPRCKPVFKIKNKSRQDGIYIVSIINDEVPLVVSSRIFDRTFC</sequence>
<evidence type="ECO:0000313" key="1">
    <source>
        <dbReference type="EMBL" id="CAG2184369.1"/>
    </source>
</evidence>
<name>A0A8S3PRZ2_MYTED</name>
<comment type="caution">
    <text evidence="1">The sequence shown here is derived from an EMBL/GenBank/DDBJ whole genome shotgun (WGS) entry which is preliminary data.</text>
</comment>
<evidence type="ECO:0000313" key="2">
    <source>
        <dbReference type="Proteomes" id="UP000683360"/>
    </source>
</evidence>
<dbReference type="AlphaFoldDB" id="A0A8S3PRZ2"/>
<accession>A0A8S3PRZ2</accession>
<dbReference type="Proteomes" id="UP000683360">
    <property type="component" value="Unassembled WGS sequence"/>
</dbReference>
<proteinExistence type="predicted"/>